<dbReference type="InterPro" id="IPR045864">
    <property type="entry name" value="aa-tRNA-synth_II/BPL/LPL"/>
</dbReference>
<sequence>MKDKLLQIKEQAIAQIAAARDDLDEIKVRYLGKKGELTAILKQMGGLSAEERPQIGQLANQVRADIADAIAKKAEQMKAEALKNQLEAERVDVTIPGKLPQQGGLHPMTQVLDDLTEIFLGMGFSVAEGPEVELDYYNFEALNLPPDHPARDTQDTFYITDNILLRTQTSPVQVRTMETQKPPIKVIAPGRVYRSDAVDATHSPVFHQIEGLVVDKGITMADLKGTLEVFTKKLYGADSVVRFRPHHFPFTEPSAEMDTQCYACHGAGCRLCKGEGWIELLGCGMVHPWVLQNCGIDPEVYSGFAFGIGLERVAMRRYGIGDMRLFYENDQRFLSQF</sequence>
<keyword evidence="17" id="KW-1185">Reference proteome</keyword>
<dbReference type="Pfam" id="PF01409">
    <property type="entry name" value="tRNA-synt_2d"/>
    <property type="match status" value="1"/>
</dbReference>
<dbReference type="InterPro" id="IPR002319">
    <property type="entry name" value="Phenylalanyl-tRNA_Synthase"/>
</dbReference>
<keyword evidence="8 13" id="KW-0067">ATP-binding</keyword>
<evidence type="ECO:0000256" key="7">
    <source>
        <dbReference type="ARBA" id="ARBA00022741"/>
    </source>
</evidence>
<dbReference type="Gene3D" id="3.30.930.10">
    <property type="entry name" value="Bira Bifunctional Protein, Domain 2"/>
    <property type="match status" value="1"/>
</dbReference>
<dbReference type="EC" id="6.1.1.20" evidence="13"/>
<dbReference type="SUPFAM" id="SSF55681">
    <property type="entry name" value="Class II aaRS and biotin synthetases"/>
    <property type="match status" value="1"/>
</dbReference>
<dbReference type="PROSITE" id="PS50862">
    <property type="entry name" value="AA_TRNA_LIGASE_II"/>
    <property type="match status" value="1"/>
</dbReference>
<evidence type="ECO:0000256" key="14">
    <source>
        <dbReference type="SAM" id="Coils"/>
    </source>
</evidence>
<dbReference type="PANTHER" id="PTHR11538:SF41">
    <property type="entry name" value="PHENYLALANINE--TRNA LIGASE, MITOCHONDRIAL"/>
    <property type="match status" value="1"/>
</dbReference>
<evidence type="ECO:0000256" key="4">
    <source>
        <dbReference type="ARBA" id="ARBA00022490"/>
    </source>
</evidence>
<dbReference type="InterPro" id="IPR004529">
    <property type="entry name" value="Phe-tRNA-synth_IIc_asu"/>
</dbReference>
<dbReference type="CDD" id="cd00496">
    <property type="entry name" value="PheRS_alpha_core"/>
    <property type="match status" value="1"/>
</dbReference>
<gene>
    <name evidence="13 16" type="primary">pheS</name>
    <name evidence="16" type="ORF">H8K20_08445</name>
</gene>
<evidence type="ECO:0000313" key="17">
    <source>
        <dbReference type="Proteomes" id="UP000597668"/>
    </source>
</evidence>
<evidence type="ECO:0000256" key="10">
    <source>
        <dbReference type="ARBA" id="ARBA00022917"/>
    </source>
</evidence>
<reference evidence="16" key="1">
    <citation type="submission" date="2020-08" db="EMBL/GenBank/DDBJ databases">
        <authorList>
            <person name="Liu C."/>
            <person name="Sun Q."/>
        </authorList>
    </citation>
    <scope>NUCLEOTIDE SEQUENCE</scope>
    <source>
        <strain evidence="16">NSJ-65</strain>
    </source>
</reference>
<dbReference type="GO" id="GO:0006432">
    <property type="term" value="P:phenylalanyl-tRNA aminoacylation"/>
    <property type="evidence" value="ECO:0007669"/>
    <property type="project" value="UniProtKB-UniRule"/>
</dbReference>
<evidence type="ECO:0000256" key="13">
    <source>
        <dbReference type="HAMAP-Rule" id="MF_00281"/>
    </source>
</evidence>
<keyword evidence="6 13" id="KW-0479">Metal-binding</keyword>
<comment type="cofactor">
    <cofactor evidence="13">
        <name>Mg(2+)</name>
        <dbReference type="ChEBI" id="CHEBI:18420"/>
    </cofactor>
    <text evidence="13">Binds 2 magnesium ions per tetramer.</text>
</comment>
<dbReference type="InterPro" id="IPR006195">
    <property type="entry name" value="aa-tRNA-synth_II"/>
</dbReference>
<keyword evidence="14" id="KW-0175">Coiled coil</keyword>
<dbReference type="RefSeq" id="WP_186488084.1">
    <property type="nucleotide sequence ID" value="NZ_JACOGI010000001.1"/>
</dbReference>
<keyword evidence="5 13" id="KW-0436">Ligase</keyword>
<comment type="subunit">
    <text evidence="3 13">Tetramer of two alpha and two beta subunits.</text>
</comment>
<keyword evidence="7 13" id="KW-0547">Nucleotide-binding</keyword>
<keyword evidence="10 13" id="KW-0648">Protein biosynthesis</keyword>
<comment type="similarity">
    <text evidence="2 13">Belongs to the class-II aminoacyl-tRNA synthetase family. Phe-tRNA synthetase alpha subunit type 1 subfamily.</text>
</comment>
<keyword evidence="9 13" id="KW-0460">Magnesium</keyword>
<comment type="subcellular location">
    <subcellularLocation>
        <location evidence="1 13">Cytoplasm</location>
    </subcellularLocation>
</comment>
<comment type="catalytic activity">
    <reaction evidence="12 13">
        <text>tRNA(Phe) + L-phenylalanine + ATP = L-phenylalanyl-tRNA(Phe) + AMP + diphosphate + H(+)</text>
        <dbReference type="Rhea" id="RHEA:19413"/>
        <dbReference type="Rhea" id="RHEA-COMP:9668"/>
        <dbReference type="Rhea" id="RHEA-COMP:9699"/>
        <dbReference type="ChEBI" id="CHEBI:15378"/>
        <dbReference type="ChEBI" id="CHEBI:30616"/>
        <dbReference type="ChEBI" id="CHEBI:33019"/>
        <dbReference type="ChEBI" id="CHEBI:58095"/>
        <dbReference type="ChEBI" id="CHEBI:78442"/>
        <dbReference type="ChEBI" id="CHEBI:78531"/>
        <dbReference type="ChEBI" id="CHEBI:456215"/>
        <dbReference type="EC" id="6.1.1.20"/>
    </reaction>
</comment>
<dbReference type="GO" id="GO:0000287">
    <property type="term" value="F:magnesium ion binding"/>
    <property type="evidence" value="ECO:0007669"/>
    <property type="project" value="UniProtKB-UniRule"/>
</dbReference>
<keyword evidence="4 13" id="KW-0963">Cytoplasm</keyword>
<dbReference type="FunFam" id="3.30.930.10:FF:000003">
    <property type="entry name" value="Phenylalanine--tRNA ligase alpha subunit"/>
    <property type="match status" value="1"/>
</dbReference>
<evidence type="ECO:0000256" key="9">
    <source>
        <dbReference type="ARBA" id="ARBA00022842"/>
    </source>
</evidence>
<dbReference type="AlphaFoldDB" id="A0A8J6LU90"/>
<dbReference type="EMBL" id="JACOGI010000001">
    <property type="protein sequence ID" value="MBC3516424.1"/>
    <property type="molecule type" value="Genomic_DNA"/>
</dbReference>
<keyword evidence="11 13" id="KW-0030">Aminoacyl-tRNA synthetase</keyword>
<dbReference type="NCBIfam" id="TIGR00468">
    <property type="entry name" value="pheS"/>
    <property type="match status" value="1"/>
</dbReference>
<dbReference type="Pfam" id="PF02912">
    <property type="entry name" value="Phe_tRNA-synt_N"/>
    <property type="match status" value="1"/>
</dbReference>
<dbReference type="GO" id="GO:0005737">
    <property type="term" value="C:cytoplasm"/>
    <property type="evidence" value="ECO:0007669"/>
    <property type="project" value="UniProtKB-SubCell"/>
</dbReference>
<proteinExistence type="inferred from homology"/>
<dbReference type="PANTHER" id="PTHR11538">
    <property type="entry name" value="PHENYLALANYL-TRNA SYNTHETASE"/>
    <property type="match status" value="1"/>
</dbReference>
<comment type="caution">
    <text evidence="16">The sequence shown here is derived from an EMBL/GenBank/DDBJ whole genome shotgun (WGS) entry which is preliminary data.</text>
</comment>
<evidence type="ECO:0000256" key="5">
    <source>
        <dbReference type="ARBA" id="ARBA00022598"/>
    </source>
</evidence>
<feature type="domain" description="Aminoacyl-transfer RNA synthetases class-II family profile" evidence="15">
    <location>
        <begin position="104"/>
        <end position="315"/>
    </location>
</feature>
<evidence type="ECO:0000256" key="11">
    <source>
        <dbReference type="ARBA" id="ARBA00023146"/>
    </source>
</evidence>
<accession>A0A8J6LU90</accession>
<dbReference type="GO" id="GO:0016740">
    <property type="term" value="F:transferase activity"/>
    <property type="evidence" value="ECO:0007669"/>
    <property type="project" value="UniProtKB-ARBA"/>
</dbReference>
<name>A0A8J6LU90_9FIRM</name>
<dbReference type="GO" id="GO:0005524">
    <property type="term" value="F:ATP binding"/>
    <property type="evidence" value="ECO:0007669"/>
    <property type="project" value="UniProtKB-UniRule"/>
</dbReference>
<dbReference type="SUPFAM" id="SSF46589">
    <property type="entry name" value="tRNA-binding arm"/>
    <property type="match status" value="1"/>
</dbReference>
<dbReference type="InterPro" id="IPR022911">
    <property type="entry name" value="Phe_tRNA_ligase_alpha1_bac"/>
</dbReference>
<evidence type="ECO:0000313" key="16">
    <source>
        <dbReference type="EMBL" id="MBC3516424.1"/>
    </source>
</evidence>
<dbReference type="GO" id="GO:0000049">
    <property type="term" value="F:tRNA binding"/>
    <property type="evidence" value="ECO:0007669"/>
    <property type="project" value="InterPro"/>
</dbReference>
<organism evidence="16 17">
    <name type="scientific">Neobittarella massiliensis</name>
    <name type="common">ex Bilen et al. 2018</name>
    <dbReference type="NCBI Taxonomy" id="2041842"/>
    <lineage>
        <taxon>Bacteria</taxon>
        <taxon>Bacillati</taxon>
        <taxon>Bacillota</taxon>
        <taxon>Clostridia</taxon>
        <taxon>Eubacteriales</taxon>
        <taxon>Oscillospiraceae</taxon>
        <taxon>Neobittarella (ex Bilen et al. 2018)</taxon>
    </lineage>
</organism>
<evidence type="ECO:0000256" key="8">
    <source>
        <dbReference type="ARBA" id="ARBA00022840"/>
    </source>
</evidence>
<dbReference type="Proteomes" id="UP000597668">
    <property type="component" value="Unassembled WGS sequence"/>
</dbReference>
<feature type="coiled-coil region" evidence="14">
    <location>
        <begin position="2"/>
        <end position="29"/>
    </location>
</feature>
<evidence type="ECO:0000256" key="3">
    <source>
        <dbReference type="ARBA" id="ARBA00011209"/>
    </source>
</evidence>
<dbReference type="HAMAP" id="MF_00281">
    <property type="entry name" value="Phe_tRNA_synth_alpha1"/>
    <property type="match status" value="1"/>
</dbReference>
<evidence type="ECO:0000256" key="2">
    <source>
        <dbReference type="ARBA" id="ARBA00010207"/>
    </source>
</evidence>
<dbReference type="GO" id="GO:0140096">
    <property type="term" value="F:catalytic activity, acting on a protein"/>
    <property type="evidence" value="ECO:0007669"/>
    <property type="project" value="UniProtKB-ARBA"/>
</dbReference>
<dbReference type="InterPro" id="IPR004188">
    <property type="entry name" value="Phe-tRNA_ligase_II_N"/>
</dbReference>
<evidence type="ECO:0000256" key="1">
    <source>
        <dbReference type="ARBA" id="ARBA00004496"/>
    </source>
</evidence>
<evidence type="ECO:0000256" key="6">
    <source>
        <dbReference type="ARBA" id="ARBA00022723"/>
    </source>
</evidence>
<protein>
    <recommendedName>
        <fullName evidence="13">Phenylalanine--tRNA ligase alpha subunit</fullName>
        <ecNumber evidence="13">6.1.1.20</ecNumber>
    </recommendedName>
    <alternativeName>
        <fullName evidence="13">Phenylalanyl-tRNA synthetase alpha subunit</fullName>
        <shortName evidence="13">PheRS</shortName>
    </alternativeName>
</protein>
<dbReference type="InterPro" id="IPR010978">
    <property type="entry name" value="tRNA-bd_arm"/>
</dbReference>
<evidence type="ECO:0000256" key="12">
    <source>
        <dbReference type="ARBA" id="ARBA00049255"/>
    </source>
</evidence>
<evidence type="ECO:0000259" key="15">
    <source>
        <dbReference type="PROSITE" id="PS50862"/>
    </source>
</evidence>
<dbReference type="GO" id="GO:0004826">
    <property type="term" value="F:phenylalanine-tRNA ligase activity"/>
    <property type="evidence" value="ECO:0007669"/>
    <property type="project" value="UniProtKB-UniRule"/>
</dbReference>
<feature type="binding site" evidence="13">
    <location>
        <position position="252"/>
    </location>
    <ligand>
        <name>Mg(2+)</name>
        <dbReference type="ChEBI" id="CHEBI:18420"/>
        <note>shared with beta subunit</note>
    </ligand>
</feature>